<dbReference type="PROSITE" id="PS51257">
    <property type="entry name" value="PROKAR_LIPOPROTEIN"/>
    <property type="match status" value="1"/>
</dbReference>
<feature type="chain" id="PRO_5046372624" description="Iron ABC transporter ATP-binding protein" evidence="2">
    <location>
        <begin position="34"/>
        <end position="208"/>
    </location>
</feature>
<evidence type="ECO:0000313" key="3">
    <source>
        <dbReference type="EMBL" id="GAA2040204.1"/>
    </source>
</evidence>
<protein>
    <recommendedName>
        <fullName evidence="5">Iron ABC transporter ATP-binding protein</fullName>
    </recommendedName>
</protein>
<gene>
    <name evidence="3" type="ORF">GCM10009819_27050</name>
</gene>
<proteinExistence type="predicted"/>
<comment type="caution">
    <text evidence="3">The sequence shown here is derived from an EMBL/GenBank/DDBJ whole genome shotgun (WGS) entry which is preliminary data.</text>
</comment>
<dbReference type="Proteomes" id="UP001501196">
    <property type="component" value="Unassembled WGS sequence"/>
</dbReference>
<dbReference type="RefSeq" id="WP_344375170.1">
    <property type="nucleotide sequence ID" value="NZ_BAAAPW010000004.1"/>
</dbReference>
<evidence type="ECO:0000256" key="2">
    <source>
        <dbReference type="SAM" id="SignalP"/>
    </source>
</evidence>
<evidence type="ECO:0008006" key="5">
    <source>
        <dbReference type="Google" id="ProtNLM"/>
    </source>
</evidence>
<accession>A0ABN2UP05</accession>
<name>A0ABN2UP05_9MICO</name>
<dbReference type="EMBL" id="BAAAPW010000004">
    <property type="protein sequence ID" value="GAA2040204.1"/>
    <property type="molecule type" value="Genomic_DNA"/>
</dbReference>
<keyword evidence="2" id="KW-0732">Signal</keyword>
<keyword evidence="4" id="KW-1185">Reference proteome</keyword>
<evidence type="ECO:0000313" key="4">
    <source>
        <dbReference type="Proteomes" id="UP001501196"/>
    </source>
</evidence>
<evidence type="ECO:0000256" key="1">
    <source>
        <dbReference type="SAM" id="MobiDB-lite"/>
    </source>
</evidence>
<organism evidence="3 4">
    <name type="scientific">Agromyces tropicus</name>
    <dbReference type="NCBI Taxonomy" id="555371"/>
    <lineage>
        <taxon>Bacteria</taxon>
        <taxon>Bacillati</taxon>
        <taxon>Actinomycetota</taxon>
        <taxon>Actinomycetes</taxon>
        <taxon>Micrococcales</taxon>
        <taxon>Microbacteriaceae</taxon>
        <taxon>Agromyces</taxon>
    </lineage>
</organism>
<feature type="region of interest" description="Disordered" evidence="1">
    <location>
        <begin position="31"/>
        <end position="66"/>
    </location>
</feature>
<feature type="compositionally biased region" description="Low complexity" evidence="1">
    <location>
        <begin position="35"/>
        <end position="58"/>
    </location>
</feature>
<sequence>MSRPNAPRPRTVSIALIATATALVLSACGGTGAQPPAASGGTDAPATAGPGPSDSAAPTPEPTEEPIPFEAACDEILTLDQLYAYNASFGTAPEYEPTATTIRDVAAAEGTACGYLNQTSGDLLEIGVATLPEHAYELQVGDAALHSKAVPTYGTPPDVEGFFRRSGDVGQAQVFSDGYWIVVESPALFEPGDAQGLVAVIVGNLAGS</sequence>
<reference evidence="3 4" key="1">
    <citation type="journal article" date="2019" name="Int. J. Syst. Evol. Microbiol.">
        <title>The Global Catalogue of Microorganisms (GCM) 10K type strain sequencing project: providing services to taxonomists for standard genome sequencing and annotation.</title>
        <authorList>
            <consortium name="The Broad Institute Genomics Platform"/>
            <consortium name="The Broad Institute Genome Sequencing Center for Infectious Disease"/>
            <person name="Wu L."/>
            <person name="Ma J."/>
        </authorList>
    </citation>
    <scope>NUCLEOTIDE SEQUENCE [LARGE SCALE GENOMIC DNA]</scope>
    <source>
        <strain evidence="3 4">JCM 15672</strain>
    </source>
</reference>
<feature type="signal peptide" evidence="2">
    <location>
        <begin position="1"/>
        <end position="33"/>
    </location>
</feature>